<dbReference type="Proteomes" id="UP000034290">
    <property type="component" value="Unassembled WGS sequence"/>
</dbReference>
<dbReference type="InterPro" id="IPR036188">
    <property type="entry name" value="FAD/NAD-bd_sf"/>
</dbReference>
<feature type="non-terminal residue" evidence="1">
    <location>
        <position position="1"/>
    </location>
</feature>
<comment type="caution">
    <text evidence="1">The sequence shown here is derived from an EMBL/GenBank/DDBJ whole genome shotgun (WGS) entry which is preliminary data.</text>
</comment>
<evidence type="ECO:0000313" key="2">
    <source>
        <dbReference type="Proteomes" id="UP000034290"/>
    </source>
</evidence>
<dbReference type="Gene3D" id="3.40.50.720">
    <property type="entry name" value="NAD(P)-binding Rossmann-like Domain"/>
    <property type="match status" value="1"/>
</dbReference>
<name>A0A0G1XW07_9BACT</name>
<accession>A0A0G1XW07</accession>
<reference evidence="1 2" key="1">
    <citation type="journal article" date="2015" name="Nature">
        <title>rRNA introns, odd ribosomes, and small enigmatic genomes across a large radiation of phyla.</title>
        <authorList>
            <person name="Brown C.T."/>
            <person name="Hug L.A."/>
            <person name="Thomas B.C."/>
            <person name="Sharon I."/>
            <person name="Castelle C.J."/>
            <person name="Singh A."/>
            <person name="Wilkins M.J."/>
            <person name="Williams K.H."/>
            <person name="Banfield J.F."/>
        </authorList>
    </citation>
    <scope>NUCLEOTIDE SEQUENCE [LARGE SCALE GENOMIC DNA]</scope>
</reference>
<dbReference type="Gene3D" id="3.50.50.60">
    <property type="entry name" value="FAD/NAD(P)-binding domain"/>
    <property type="match status" value="1"/>
</dbReference>
<gene>
    <name evidence="1" type="ORF">UY81_C0052G0001</name>
</gene>
<protein>
    <submittedName>
        <fullName evidence="1">Uncharacterized protein</fullName>
    </submittedName>
</protein>
<organism evidence="1 2">
    <name type="scientific">Candidatus Giovannonibacteria bacterium GW2011_GWA2_53_7</name>
    <dbReference type="NCBI Taxonomy" id="1618650"/>
    <lineage>
        <taxon>Bacteria</taxon>
        <taxon>Candidatus Giovannoniibacteriota</taxon>
    </lineage>
</organism>
<evidence type="ECO:0000313" key="1">
    <source>
        <dbReference type="EMBL" id="KKW35131.1"/>
    </source>
</evidence>
<dbReference type="EMBL" id="LCRM01000052">
    <property type="protein sequence ID" value="KKW35131.1"/>
    <property type="molecule type" value="Genomic_DNA"/>
</dbReference>
<sequence>TERKANDSLQDAVREEGIELFVIGDALVPRNLSSATHDGYRIGIRI</sequence>
<dbReference type="AlphaFoldDB" id="A0A0G1XW07"/>
<proteinExistence type="predicted"/>